<sequence>RLGKALAQLGVASRRASEDLIFAGRVAVNGVVVTAPQHHVVLADDVVAVDGKVIQGGVEETREHLYFLLNKPKGYICANAKSPNKPPGKGERGGGASGKLVMDLFDEWKAAWRKKHPKRLPPRLFTVGRLDVNTTGMLLVTTDGQWCQRVAHPKSEVVKSYVLTASARPTKAQIRAMAAGAEVDGAFVKPVNVRSMDNDRDGGPPNRVLVEVVDGRNREVRQLASSAGVDCKKLKRVRVGGLRM</sequence>
<dbReference type="AlphaFoldDB" id="C1N1V5"/>
<dbReference type="Proteomes" id="UP000001876">
    <property type="component" value="Unassembled WGS sequence"/>
</dbReference>
<dbReference type="OrthoDB" id="440619at2759"/>
<dbReference type="GeneID" id="9687420"/>
<keyword evidence="1" id="KW-0413">Isomerase</keyword>
<dbReference type="OMA" id="EWINNGW"/>
<accession>C1N1V5</accession>
<dbReference type="Gene3D" id="3.10.290.10">
    <property type="entry name" value="RNA-binding S4 domain"/>
    <property type="match status" value="1"/>
</dbReference>
<dbReference type="InterPro" id="IPR036986">
    <property type="entry name" value="S4_RNA-bd_sf"/>
</dbReference>
<evidence type="ECO:0000259" key="3">
    <source>
        <dbReference type="SMART" id="SM00363"/>
    </source>
</evidence>
<dbReference type="SMART" id="SM00363">
    <property type="entry name" value="S4"/>
    <property type="match status" value="1"/>
</dbReference>
<dbReference type="InterPro" id="IPR002942">
    <property type="entry name" value="S4_RNA-bd"/>
</dbReference>
<dbReference type="InterPro" id="IPR006145">
    <property type="entry name" value="PsdUridine_synth_RsuA/RluA"/>
</dbReference>
<dbReference type="InterPro" id="IPR020094">
    <property type="entry name" value="TruA/RsuA/RluB/E/F_N"/>
</dbReference>
<feature type="non-terminal residue" evidence="4">
    <location>
        <position position="244"/>
    </location>
</feature>
<protein>
    <submittedName>
        <fullName evidence="4">Predicted protein</fullName>
    </submittedName>
</protein>
<dbReference type="GO" id="GO:0001522">
    <property type="term" value="P:pseudouridine synthesis"/>
    <property type="evidence" value="ECO:0007669"/>
    <property type="project" value="InterPro"/>
</dbReference>
<dbReference type="Pfam" id="PF01479">
    <property type="entry name" value="S4"/>
    <property type="match status" value="1"/>
</dbReference>
<dbReference type="EMBL" id="GG663745">
    <property type="protein sequence ID" value="EEH53896.1"/>
    <property type="molecule type" value="Genomic_DNA"/>
</dbReference>
<dbReference type="InterPro" id="IPR020103">
    <property type="entry name" value="PsdUridine_synth_cat_dom_sf"/>
</dbReference>
<feature type="domain" description="RNA-binding S4" evidence="3">
    <location>
        <begin position="1"/>
        <end position="59"/>
    </location>
</feature>
<evidence type="ECO:0000256" key="2">
    <source>
        <dbReference type="PROSITE-ProRule" id="PRU00182"/>
    </source>
</evidence>
<reference evidence="4 5" key="1">
    <citation type="journal article" date="2009" name="Science">
        <title>Green evolution and dynamic adaptations revealed by genomes of the marine picoeukaryotes Micromonas.</title>
        <authorList>
            <person name="Worden A.Z."/>
            <person name="Lee J.H."/>
            <person name="Mock T."/>
            <person name="Rouze P."/>
            <person name="Simmons M.P."/>
            <person name="Aerts A.L."/>
            <person name="Allen A.E."/>
            <person name="Cuvelier M.L."/>
            <person name="Derelle E."/>
            <person name="Everett M.V."/>
            <person name="Foulon E."/>
            <person name="Grimwood J."/>
            <person name="Gundlach H."/>
            <person name="Henrissat B."/>
            <person name="Napoli C."/>
            <person name="McDonald S.M."/>
            <person name="Parker M.S."/>
            <person name="Rombauts S."/>
            <person name="Salamov A."/>
            <person name="Von Dassow P."/>
            <person name="Badger J.H."/>
            <person name="Coutinho P.M."/>
            <person name="Demir E."/>
            <person name="Dubchak I."/>
            <person name="Gentemann C."/>
            <person name="Eikrem W."/>
            <person name="Gready J.E."/>
            <person name="John U."/>
            <person name="Lanier W."/>
            <person name="Lindquist E.A."/>
            <person name="Lucas S."/>
            <person name="Mayer K.F."/>
            <person name="Moreau H."/>
            <person name="Not F."/>
            <person name="Otillar R."/>
            <person name="Panaud O."/>
            <person name="Pangilinan J."/>
            <person name="Paulsen I."/>
            <person name="Piegu B."/>
            <person name="Poliakov A."/>
            <person name="Robbens S."/>
            <person name="Schmutz J."/>
            <person name="Toulza E."/>
            <person name="Wyss T."/>
            <person name="Zelensky A."/>
            <person name="Zhou K."/>
            <person name="Armbrust E.V."/>
            <person name="Bhattacharya D."/>
            <person name="Goodenough U.W."/>
            <person name="Van de Peer Y."/>
            <person name="Grigoriev I.V."/>
        </authorList>
    </citation>
    <scope>NUCLEOTIDE SEQUENCE [LARGE SCALE GENOMIC DNA]</scope>
    <source>
        <strain evidence="4 5">CCMP1545</strain>
    </source>
</reference>
<dbReference type="Gene3D" id="3.30.70.1560">
    <property type="entry name" value="Alpha-L RNA-binding motif"/>
    <property type="match status" value="1"/>
</dbReference>
<dbReference type="SUPFAM" id="SSF55174">
    <property type="entry name" value="Alpha-L RNA-binding motif"/>
    <property type="match status" value="1"/>
</dbReference>
<dbReference type="eggNOG" id="ENOG502QT4T">
    <property type="taxonomic scope" value="Eukaryota"/>
</dbReference>
<dbReference type="InterPro" id="IPR042092">
    <property type="entry name" value="PsdUridine_s_RsuA/RluB/E/F_cat"/>
</dbReference>
<feature type="non-terminal residue" evidence="4">
    <location>
        <position position="1"/>
    </location>
</feature>
<evidence type="ECO:0000313" key="4">
    <source>
        <dbReference type="EMBL" id="EEH53896.1"/>
    </source>
</evidence>
<keyword evidence="2" id="KW-0694">RNA-binding</keyword>
<organism evidence="5">
    <name type="scientific">Micromonas pusilla (strain CCMP1545)</name>
    <name type="common">Picoplanktonic green alga</name>
    <dbReference type="NCBI Taxonomy" id="564608"/>
    <lineage>
        <taxon>Eukaryota</taxon>
        <taxon>Viridiplantae</taxon>
        <taxon>Chlorophyta</taxon>
        <taxon>Mamiellophyceae</taxon>
        <taxon>Mamiellales</taxon>
        <taxon>Mamiellaceae</taxon>
        <taxon>Micromonas</taxon>
    </lineage>
</organism>
<dbReference type="GO" id="GO:0009982">
    <property type="term" value="F:pseudouridine synthase activity"/>
    <property type="evidence" value="ECO:0007669"/>
    <property type="project" value="InterPro"/>
</dbReference>
<dbReference type="PANTHER" id="PTHR47683">
    <property type="entry name" value="PSEUDOURIDINE SYNTHASE FAMILY PROTEIN-RELATED"/>
    <property type="match status" value="1"/>
</dbReference>
<dbReference type="GO" id="GO:0003723">
    <property type="term" value="F:RNA binding"/>
    <property type="evidence" value="ECO:0007669"/>
    <property type="project" value="UniProtKB-KW"/>
</dbReference>
<evidence type="ECO:0000313" key="5">
    <source>
        <dbReference type="Proteomes" id="UP000001876"/>
    </source>
</evidence>
<dbReference type="KEGG" id="mpp:MICPUCDRAFT_6566"/>
<gene>
    <name evidence="4" type="ORF">MICPUCDRAFT_6566</name>
</gene>
<dbReference type="SUPFAM" id="SSF55120">
    <property type="entry name" value="Pseudouridine synthase"/>
    <property type="match status" value="1"/>
</dbReference>
<dbReference type="CDD" id="cd00165">
    <property type="entry name" value="S4"/>
    <property type="match status" value="1"/>
</dbReference>
<proteinExistence type="predicted"/>
<evidence type="ECO:0000256" key="1">
    <source>
        <dbReference type="ARBA" id="ARBA00023235"/>
    </source>
</evidence>
<dbReference type="Pfam" id="PF00849">
    <property type="entry name" value="PseudoU_synth_2"/>
    <property type="match status" value="1"/>
</dbReference>
<dbReference type="PROSITE" id="PS50889">
    <property type="entry name" value="S4"/>
    <property type="match status" value="1"/>
</dbReference>
<dbReference type="Gene3D" id="3.30.70.580">
    <property type="entry name" value="Pseudouridine synthase I, catalytic domain, N-terminal subdomain"/>
    <property type="match status" value="1"/>
</dbReference>
<name>C1N1V5_MICPC</name>
<dbReference type="RefSeq" id="XP_003062184.1">
    <property type="nucleotide sequence ID" value="XM_003062138.1"/>
</dbReference>
<dbReference type="PANTHER" id="PTHR47683:SF2">
    <property type="entry name" value="RNA-BINDING S4 DOMAIN-CONTAINING PROTEIN"/>
    <property type="match status" value="1"/>
</dbReference>
<keyword evidence="5" id="KW-1185">Reference proteome</keyword>
<dbReference type="InterPro" id="IPR050343">
    <property type="entry name" value="RsuA_PseudoU_synthase"/>
</dbReference>